<evidence type="ECO:0000313" key="2">
    <source>
        <dbReference type="Proteomes" id="UP000030706"/>
    </source>
</evidence>
<dbReference type="AlphaFoldDB" id="A0A074XRI5"/>
<dbReference type="EMBL" id="KL584975">
    <property type="protein sequence ID" value="KEQ88223.1"/>
    <property type="molecule type" value="Genomic_DNA"/>
</dbReference>
<gene>
    <name evidence="1" type="ORF">M438DRAFT_79982</name>
</gene>
<name>A0A074XRI5_AURPU</name>
<reference evidence="1 2" key="1">
    <citation type="journal article" date="2014" name="BMC Genomics">
        <title>Genome sequencing of four Aureobasidium pullulans varieties: biotechnological potential, stress tolerance, and description of new species.</title>
        <authorList>
            <person name="Gostin Ar C."/>
            <person name="Ohm R.A."/>
            <person name="Kogej T."/>
            <person name="Sonjak S."/>
            <person name="Turk M."/>
            <person name="Zajc J."/>
            <person name="Zalar P."/>
            <person name="Grube M."/>
            <person name="Sun H."/>
            <person name="Han J."/>
            <person name="Sharma A."/>
            <person name="Chiniquy J."/>
            <person name="Ngan C.Y."/>
            <person name="Lipzen A."/>
            <person name="Barry K."/>
            <person name="Grigoriev I.V."/>
            <person name="Gunde-Cimerman N."/>
        </authorList>
    </citation>
    <scope>NUCLEOTIDE SEQUENCE [LARGE SCALE GENOMIC DNA]</scope>
    <source>
        <strain evidence="1 2">EXF-150</strain>
    </source>
</reference>
<accession>A0A074XRI5</accession>
<dbReference type="OrthoDB" id="10337458at2759"/>
<dbReference type="GeneID" id="40752636"/>
<proteinExistence type="predicted"/>
<dbReference type="Proteomes" id="UP000030706">
    <property type="component" value="Unassembled WGS sequence"/>
</dbReference>
<sequence>MLQQPYAKSTMTSIKKNTKSLPALSRASLALSKGVSSLPPELRLIIWTDLALQMTSEEADALRGHITFSYVTDIHKFLAEAHPILTTRYRDEYLENLFRVTRFTPELSEWCLSLREVLMRANRHASPRSKEEARCMVAEKCMIYNEGLTRWINLASVHSVTSAIAPISIRLCMPSGTGTAPWMASPRDYKLLIEGCLRTLFRLAKYLPEGKVSLELVFNDYEMRWRTEHHIIELPITIGRHRRNRETSSASLKEHLEIFNKEHHSVKINVTQWLSWHAAVVLFVEEILEYSESLSSPPLTNASTSDISALFSVSGSATVPIPMISMSANWAFLEMTHRCLTGFVAIACCLLFFFGDRFSI</sequence>
<keyword evidence="2" id="KW-1185">Reference proteome</keyword>
<organism evidence="1 2">
    <name type="scientific">Aureobasidium pullulans EXF-150</name>
    <dbReference type="NCBI Taxonomy" id="1043002"/>
    <lineage>
        <taxon>Eukaryota</taxon>
        <taxon>Fungi</taxon>
        <taxon>Dikarya</taxon>
        <taxon>Ascomycota</taxon>
        <taxon>Pezizomycotina</taxon>
        <taxon>Dothideomycetes</taxon>
        <taxon>Dothideomycetidae</taxon>
        <taxon>Dothideales</taxon>
        <taxon>Saccotheciaceae</taxon>
        <taxon>Aureobasidium</taxon>
    </lineage>
</organism>
<dbReference type="HOGENOM" id="CLU_769419_0_0_1"/>
<dbReference type="RefSeq" id="XP_029764410.1">
    <property type="nucleotide sequence ID" value="XM_029910330.1"/>
</dbReference>
<protein>
    <submittedName>
        <fullName evidence="1">Uncharacterized protein</fullName>
    </submittedName>
</protein>
<evidence type="ECO:0000313" key="1">
    <source>
        <dbReference type="EMBL" id="KEQ88223.1"/>
    </source>
</evidence>